<organism evidence="3 4">
    <name type="scientific">Streptomyces noursei</name>
    <name type="common">Streptomyces albulus</name>
    <dbReference type="NCBI Taxonomy" id="1971"/>
    <lineage>
        <taxon>Bacteria</taxon>
        <taxon>Bacillati</taxon>
        <taxon>Actinomycetota</taxon>
        <taxon>Actinomycetes</taxon>
        <taxon>Kitasatosporales</taxon>
        <taxon>Streptomycetaceae</taxon>
        <taxon>Streptomyces</taxon>
    </lineage>
</organism>
<name>A0A2N8PAR3_STRNR</name>
<accession>A0A2N8PAR3</accession>
<feature type="chain" id="PRO_5014834956" description="Peptidase inhibitor family I36" evidence="2">
    <location>
        <begin position="29"/>
        <end position="133"/>
    </location>
</feature>
<evidence type="ECO:0000313" key="4">
    <source>
        <dbReference type="Proteomes" id="UP000236047"/>
    </source>
</evidence>
<evidence type="ECO:0000256" key="2">
    <source>
        <dbReference type="SAM" id="SignalP"/>
    </source>
</evidence>
<reference evidence="4" key="1">
    <citation type="submission" date="2015-09" db="EMBL/GenBank/DDBJ databases">
        <authorList>
            <person name="Graham D.E."/>
            <person name="Mahan K.M."/>
            <person name="Klingeman D.M."/>
            <person name="Fida T."/>
            <person name="Giannone R.J."/>
            <person name="Hettich R.L."/>
            <person name="Parry R.J."/>
            <person name="Spain J.C."/>
        </authorList>
    </citation>
    <scope>NUCLEOTIDE SEQUENCE [LARGE SCALE GENOMIC DNA]</scope>
    <source>
        <strain evidence="4">JCM 4701</strain>
    </source>
</reference>
<feature type="signal peptide" evidence="2">
    <location>
        <begin position="1"/>
        <end position="28"/>
    </location>
</feature>
<evidence type="ECO:0000313" key="3">
    <source>
        <dbReference type="EMBL" id="PNE38103.1"/>
    </source>
</evidence>
<keyword evidence="2" id="KW-0732">Signal</keyword>
<evidence type="ECO:0000256" key="1">
    <source>
        <dbReference type="SAM" id="MobiDB-lite"/>
    </source>
</evidence>
<feature type="region of interest" description="Disordered" evidence="1">
    <location>
        <begin position="113"/>
        <end position="133"/>
    </location>
</feature>
<dbReference type="Proteomes" id="UP000236047">
    <property type="component" value="Unassembled WGS sequence"/>
</dbReference>
<evidence type="ECO:0008006" key="5">
    <source>
        <dbReference type="Google" id="ProtNLM"/>
    </source>
</evidence>
<gene>
    <name evidence="3" type="ORF">AOB60_28630</name>
</gene>
<dbReference type="Pfam" id="PF03995">
    <property type="entry name" value="Inhibitor_I36"/>
    <property type="match status" value="1"/>
</dbReference>
<comment type="caution">
    <text evidence="3">The sequence shown here is derived from an EMBL/GenBank/DDBJ whole genome shotgun (WGS) entry which is preliminary data.</text>
</comment>
<sequence length="133" mass="13740">MSYGAIRLGLAALTVIGLSASANPTATAADAATAANACHKGEFCLFSGAHQTGQILYRLNVKVTKTGFTFPEVDKVAPVIKPLSARNPIPDTFGCIVRLNDKAHFAGSEQEIDGFGDKELSGAPVGSMTPDCG</sequence>
<dbReference type="EMBL" id="LJSN01000003">
    <property type="protein sequence ID" value="PNE38103.1"/>
    <property type="molecule type" value="Genomic_DNA"/>
</dbReference>
<dbReference type="RefSeq" id="WP_073449982.1">
    <property type="nucleotide sequence ID" value="NZ_LJSN01000003.1"/>
</dbReference>
<dbReference type="AlphaFoldDB" id="A0A2N8PAR3"/>
<proteinExistence type="predicted"/>
<keyword evidence="4" id="KW-1185">Reference proteome</keyword>
<protein>
    <recommendedName>
        <fullName evidence="5">Peptidase inhibitor family I36</fullName>
    </recommendedName>
</protein>